<organism evidence="1 2">
    <name type="scientific">Shuttleworthella satelles DSM 14600</name>
    <dbReference type="NCBI Taxonomy" id="626523"/>
    <lineage>
        <taxon>Bacteria</taxon>
        <taxon>Bacillati</taxon>
        <taxon>Bacillota</taxon>
        <taxon>Clostridia</taxon>
        <taxon>Lachnospirales</taxon>
        <taxon>Lachnospiraceae</taxon>
        <taxon>Shuttleworthella</taxon>
    </lineage>
</organism>
<dbReference type="Proteomes" id="UP000003494">
    <property type="component" value="Unassembled WGS sequence"/>
</dbReference>
<dbReference type="STRING" id="626523.GCWU000342_00582"/>
<accession>C4G9D0</accession>
<gene>
    <name evidence="1" type="ORF">GCWU000342_00582</name>
</gene>
<name>C4G9D0_9FIRM</name>
<dbReference type="AlphaFoldDB" id="C4G9D0"/>
<sequence>MAGFCSFLSISHTSKHFLEFSQPLHINFCSILQITRPTQEYQSTYAKKQTLIVYFSSLSPVPSLHCQPARYPNQNP</sequence>
<dbReference type="EMBL" id="ACIP02000001">
    <property type="protein sequence ID" value="EEP29226.1"/>
    <property type="molecule type" value="Genomic_DNA"/>
</dbReference>
<reference evidence="1" key="1">
    <citation type="submission" date="2009-04" db="EMBL/GenBank/DDBJ databases">
        <authorList>
            <person name="Weinstock G."/>
            <person name="Sodergren E."/>
            <person name="Clifton S."/>
            <person name="Fulton L."/>
            <person name="Fulton B."/>
            <person name="Courtney L."/>
            <person name="Fronick C."/>
            <person name="Harrison M."/>
            <person name="Strong C."/>
            <person name="Farmer C."/>
            <person name="Delahaunty K."/>
            <person name="Markovic C."/>
            <person name="Hall O."/>
            <person name="Minx P."/>
            <person name="Tomlinson C."/>
            <person name="Mitreva M."/>
            <person name="Nelson J."/>
            <person name="Hou S."/>
            <person name="Wollam A."/>
            <person name="Pepin K.H."/>
            <person name="Johnson M."/>
            <person name="Bhonagiri V."/>
            <person name="Nash W.E."/>
            <person name="Warren W."/>
            <person name="Chinwalla A."/>
            <person name="Mardis E.R."/>
            <person name="Wilson R.K."/>
        </authorList>
    </citation>
    <scope>NUCLEOTIDE SEQUENCE [LARGE SCALE GENOMIC DNA]</scope>
    <source>
        <strain evidence="1">DSM 14600</strain>
    </source>
</reference>
<keyword evidence="2" id="KW-1185">Reference proteome</keyword>
<comment type="caution">
    <text evidence="1">The sequence shown here is derived from an EMBL/GenBank/DDBJ whole genome shotgun (WGS) entry which is preliminary data.</text>
</comment>
<dbReference type="HOGENOM" id="CLU_2652477_0_0_9"/>
<evidence type="ECO:0000313" key="2">
    <source>
        <dbReference type="Proteomes" id="UP000003494"/>
    </source>
</evidence>
<proteinExistence type="predicted"/>
<protein>
    <submittedName>
        <fullName evidence="1">Uncharacterized protein</fullName>
    </submittedName>
</protein>
<evidence type="ECO:0000313" key="1">
    <source>
        <dbReference type="EMBL" id="EEP29226.1"/>
    </source>
</evidence>